<sequence length="137" mass="15947">MLPRFSIFQQEYSLGGLRTPVVEYMLEARLMTMWIKLLTADNLWAKVERSLISNNIRDKCNVSVKDALNSTSINLKGWPESWKIYVKAWKKLEGRVCTNTEAWPWSLADISLAQLKEEEYSVKKATKFLRGKFLKLT</sequence>
<dbReference type="Proteomes" id="UP000789920">
    <property type="component" value="Unassembled WGS sequence"/>
</dbReference>
<gene>
    <name evidence="1" type="ORF">RPERSI_LOCUS13186</name>
</gene>
<evidence type="ECO:0000313" key="1">
    <source>
        <dbReference type="EMBL" id="CAG8741313.1"/>
    </source>
</evidence>
<reference evidence="1" key="1">
    <citation type="submission" date="2021-06" db="EMBL/GenBank/DDBJ databases">
        <authorList>
            <person name="Kallberg Y."/>
            <person name="Tangrot J."/>
            <person name="Rosling A."/>
        </authorList>
    </citation>
    <scope>NUCLEOTIDE SEQUENCE</scope>
    <source>
        <strain evidence="1">MA461A</strain>
    </source>
</reference>
<dbReference type="EMBL" id="CAJVQC010028982">
    <property type="protein sequence ID" value="CAG8741313.1"/>
    <property type="molecule type" value="Genomic_DNA"/>
</dbReference>
<organism evidence="1 2">
    <name type="scientific">Racocetra persica</name>
    <dbReference type="NCBI Taxonomy" id="160502"/>
    <lineage>
        <taxon>Eukaryota</taxon>
        <taxon>Fungi</taxon>
        <taxon>Fungi incertae sedis</taxon>
        <taxon>Mucoromycota</taxon>
        <taxon>Glomeromycotina</taxon>
        <taxon>Glomeromycetes</taxon>
        <taxon>Diversisporales</taxon>
        <taxon>Gigasporaceae</taxon>
        <taxon>Racocetra</taxon>
    </lineage>
</organism>
<keyword evidence="2" id="KW-1185">Reference proteome</keyword>
<comment type="caution">
    <text evidence="1">The sequence shown here is derived from an EMBL/GenBank/DDBJ whole genome shotgun (WGS) entry which is preliminary data.</text>
</comment>
<feature type="non-terminal residue" evidence="1">
    <location>
        <position position="137"/>
    </location>
</feature>
<evidence type="ECO:0000313" key="2">
    <source>
        <dbReference type="Proteomes" id="UP000789920"/>
    </source>
</evidence>
<protein>
    <submittedName>
        <fullName evidence="1">36091_t:CDS:1</fullName>
    </submittedName>
</protein>
<name>A0ACA9QER9_9GLOM</name>
<proteinExistence type="predicted"/>
<accession>A0ACA9QER9</accession>